<dbReference type="GO" id="GO:0009055">
    <property type="term" value="F:electron transfer activity"/>
    <property type="evidence" value="ECO:0007669"/>
    <property type="project" value="InterPro"/>
</dbReference>
<dbReference type="PANTHER" id="PTHR43153">
    <property type="entry name" value="ELECTRON TRANSFER FLAVOPROTEIN ALPHA"/>
    <property type="match status" value="1"/>
</dbReference>
<dbReference type="HOGENOM" id="CLU_034178_1_1_9"/>
<feature type="binding site" evidence="6">
    <location>
        <begin position="318"/>
        <end position="319"/>
    </location>
    <ligand>
        <name>FAD</name>
        <dbReference type="ChEBI" id="CHEBI:57692"/>
    </ligand>
</feature>
<evidence type="ECO:0000313" key="8">
    <source>
        <dbReference type="EMBL" id="AGX43231.1"/>
    </source>
</evidence>
<dbReference type="InterPro" id="IPR018206">
    <property type="entry name" value="ETF_asu_C_CS"/>
</dbReference>
<dbReference type="eggNOG" id="COG2025">
    <property type="taxonomic scope" value="Bacteria"/>
</dbReference>
<dbReference type="InterPro" id="IPR014729">
    <property type="entry name" value="Rossmann-like_a/b/a_fold"/>
</dbReference>
<protein>
    <submittedName>
        <fullName evidence="8">Electron transfer flavoprotein subunit alpha</fullName>
    </submittedName>
</protein>
<dbReference type="GO" id="GO:0050660">
    <property type="term" value="F:flavin adenine dinucleotide binding"/>
    <property type="evidence" value="ECO:0007669"/>
    <property type="project" value="InterPro"/>
</dbReference>
<feature type="domain" description="Electron transfer flavoprotein alpha/beta-subunit N-terminal" evidence="7">
    <location>
        <begin position="9"/>
        <end position="198"/>
    </location>
</feature>
<feature type="binding site" evidence="6">
    <location>
        <begin position="248"/>
        <end position="249"/>
    </location>
    <ligand>
        <name>FAD</name>
        <dbReference type="ChEBI" id="CHEBI:57692"/>
    </ligand>
</feature>
<dbReference type="CDD" id="cd01715">
    <property type="entry name" value="ETF_alpha"/>
    <property type="match status" value="1"/>
</dbReference>
<keyword evidence="5" id="KW-0249">Electron transport</keyword>
<feature type="binding site" evidence="6">
    <location>
        <position position="223"/>
    </location>
    <ligand>
        <name>FAD</name>
        <dbReference type="ChEBI" id="CHEBI:57692"/>
    </ligand>
</feature>
<dbReference type="FunFam" id="3.40.50.1220:FF:000001">
    <property type="entry name" value="Electron transfer flavoprotein, alpha subunit"/>
    <property type="match status" value="1"/>
</dbReference>
<dbReference type="OrthoDB" id="9770286at2"/>
<dbReference type="InterPro" id="IPR001308">
    <property type="entry name" value="ETF_a/FixB"/>
</dbReference>
<evidence type="ECO:0000259" key="7">
    <source>
        <dbReference type="SMART" id="SM00893"/>
    </source>
</evidence>
<keyword evidence="3" id="KW-0285">Flavoprotein</keyword>
<keyword evidence="2" id="KW-0813">Transport</keyword>
<dbReference type="PROSITE" id="PS00696">
    <property type="entry name" value="ETF_ALPHA"/>
    <property type="match status" value="1"/>
</dbReference>
<comment type="cofactor">
    <cofactor evidence="6">
        <name>FAD</name>
        <dbReference type="ChEBI" id="CHEBI:57692"/>
    </cofactor>
    <text evidence="6">Binds 1 FAD per dimer.</text>
</comment>
<dbReference type="Pfam" id="PF01012">
    <property type="entry name" value="ETF"/>
    <property type="match status" value="1"/>
</dbReference>
<dbReference type="Gene3D" id="3.40.50.620">
    <property type="entry name" value="HUPs"/>
    <property type="match status" value="1"/>
</dbReference>
<feature type="binding site" evidence="6">
    <location>
        <begin position="262"/>
        <end position="266"/>
    </location>
    <ligand>
        <name>FAD</name>
        <dbReference type="ChEBI" id="CHEBI:57692"/>
    </ligand>
</feature>
<dbReference type="SUPFAM" id="SSF52467">
    <property type="entry name" value="DHS-like NAD/FAD-binding domain"/>
    <property type="match status" value="1"/>
</dbReference>
<dbReference type="InterPro" id="IPR033947">
    <property type="entry name" value="ETF_alpha_N"/>
</dbReference>
<organism evidence="8 9">
    <name type="scientific">Clostridium saccharobutylicum DSM 13864</name>
    <dbReference type="NCBI Taxonomy" id="1345695"/>
    <lineage>
        <taxon>Bacteria</taxon>
        <taxon>Bacillati</taxon>
        <taxon>Bacillota</taxon>
        <taxon>Clostridia</taxon>
        <taxon>Eubacteriales</taxon>
        <taxon>Clostridiaceae</taxon>
        <taxon>Clostridium</taxon>
    </lineage>
</organism>
<dbReference type="PATRIC" id="fig|1345695.10.peg.2226"/>
<proteinExistence type="inferred from homology"/>
<accession>U5MU92</accession>
<evidence type="ECO:0000256" key="4">
    <source>
        <dbReference type="ARBA" id="ARBA00022827"/>
    </source>
</evidence>
<evidence type="ECO:0000256" key="1">
    <source>
        <dbReference type="ARBA" id="ARBA00005817"/>
    </source>
</evidence>
<dbReference type="AlphaFoldDB" id="U5MU92"/>
<keyword evidence="9" id="KW-1185">Reference proteome</keyword>
<feature type="binding site" evidence="6">
    <location>
        <position position="300"/>
    </location>
    <ligand>
        <name>FAD</name>
        <dbReference type="ChEBI" id="CHEBI:57692"/>
    </ligand>
</feature>
<dbReference type="SUPFAM" id="SSF52402">
    <property type="entry name" value="Adenine nucleotide alpha hydrolases-like"/>
    <property type="match status" value="1"/>
</dbReference>
<dbReference type="EMBL" id="CP006721">
    <property type="protein sequence ID" value="AGX43231.1"/>
    <property type="molecule type" value="Genomic_DNA"/>
</dbReference>
<gene>
    <name evidence="8" type="primary">etfA</name>
    <name evidence="8" type="ORF">CLSA_c22560</name>
</gene>
<evidence type="ECO:0000256" key="6">
    <source>
        <dbReference type="PIRSR" id="PIRSR000089-1"/>
    </source>
</evidence>
<feature type="binding site" evidence="6">
    <location>
        <begin position="279"/>
        <end position="286"/>
    </location>
    <ligand>
        <name>FAD</name>
        <dbReference type="ChEBI" id="CHEBI:57692"/>
    </ligand>
</feature>
<dbReference type="RefSeq" id="WP_022746384.1">
    <property type="nucleotide sequence ID" value="NC_022571.1"/>
</dbReference>
<dbReference type="InterPro" id="IPR014730">
    <property type="entry name" value="ETF_a/b_N"/>
</dbReference>
<dbReference type="Gene3D" id="3.40.50.1220">
    <property type="entry name" value="TPP-binding domain"/>
    <property type="match status" value="1"/>
</dbReference>
<dbReference type="Pfam" id="PF00766">
    <property type="entry name" value="ETF_alpha"/>
    <property type="match status" value="1"/>
</dbReference>
<evidence type="ECO:0000256" key="5">
    <source>
        <dbReference type="ARBA" id="ARBA00022982"/>
    </source>
</evidence>
<dbReference type="GO" id="GO:0033539">
    <property type="term" value="P:fatty acid beta-oxidation using acyl-CoA dehydrogenase"/>
    <property type="evidence" value="ECO:0007669"/>
    <property type="project" value="TreeGrafter"/>
</dbReference>
<dbReference type="Proteomes" id="UP000017118">
    <property type="component" value="Chromosome"/>
</dbReference>
<evidence type="ECO:0000256" key="3">
    <source>
        <dbReference type="ARBA" id="ARBA00022630"/>
    </source>
</evidence>
<dbReference type="PANTHER" id="PTHR43153:SF1">
    <property type="entry name" value="ELECTRON TRANSFER FLAVOPROTEIN SUBUNIT ALPHA, MITOCHONDRIAL"/>
    <property type="match status" value="1"/>
</dbReference>
<evidence type="ECO:0000256" key="2">
    <source>
        <dbReference type="ARBA" id="ARBA00022448"/>
    </source>
</evidence>
<keyword evidence="4 6" id="KW-0274">FAD</keyword>
<comment type="similarity">
    <text evidence="1">Belongs to the ETF alpha-subunit/FixB family.</text>
</comment>
<name>U5MU92_CLOSA</name>
<sequence>MNFEQYKDVWVFIECFQGQPKDVGFELLGQGRKLADGLNQKLCAVVIGNNIKNAVKEANYYGADKIYVVQGEEYSNYSSDAYGNAFLKLCEKYNPNTILIGATIKGRELGSKIAVSLRTGLTADCTALSVETDTKNVVWERPAFGGNLYAQILCSDTRPQMGTVRPGAFKKPEKNVNNNAQIIEENIRMDTNDILTKVVDFIKSTEESGIKLEEAEYIVSGGRGMKNAENFKILNELADVLGGTVGASRAAVDAGWMPQSKQVGQTGKTVTPKIYIACGISGAVQHLAGMSSSDTIIAINKDPSAPIFEVADYGLVGDIFEIIPEIIKEIRSAKNIYE</sequence>
<dbReference type="InterPro" id="IPR029035">
    <property type="entry name" value="DHS-like_NAD/FAD-binding_dom"/>
</dbReference>
<evidence type="ECO:0000313" key="9">
    <source>
        <dbReference type="Proteomes" id="UP000017118"/>
    </source>
</evidence>
<dbReference type="GeneID" id="55474696"/>
<dbReference type="KEGG" id="csb:CLSA_c22560"/>
<dbReference type="SMART" id="SM00893">
    <property type="entry name" value="ETF"/>
    <property type="match status" value="1"/>
</dbReference>
<reference evidence="8 9" key="1">
    <citation type="journal article" date="2013" name="Genome Announc.">
        <title>Complete Genome Sequence of the Solvent Producer Clostridium saccharobutylicum NCP262 (DSM 13864).</title>
        <authorList>
            <person name="Poehlein A."/>
            <person name="Hartwich K."/>
            <person name="Krabben P."/>
            <person name="Ehrenreich A."/>
            <person name="Liebl W."/>
            <person name="Durre P."/>
            <person name="Gottschalk G."/>
            <person name="Daniel R."/>
        </authorList>
    </citation>
    <scope>NUCLEOTIDE SEQUENCE [LARGE SCALE GENOMIC DNA]</scope>
    <source>
        <strain evidence="8">DSM 13864</strain>
    </source>
</reference>
<dbReference type="InterPro" id="IPR014731">
    <property type="entry name" value="ETF_asu_C"/>
</dbReference>
<dbReference type="PIRSF" id="PIRSF000089">
    <property type="entry name" value="Electra_flavoP_a"/>
    <property type="match status" value="1"/>
</dbReference>